<proteinExistence type="predicted"/>
<sequence length="80" mass="8580">MTNPSAPTPPEGSGRRSSDLLLHVAMALFGIGLLAIVAIFAIHIFTDSDPGLWLYITAMLTPVGFLLGIVFALWSGRRAR</sequence>
<name>A0ABW6PJ28_9NOCA</name>
<dbReference type="RefSeq" id="WP_387699344.1">
    <property type="nucleotide sequence ID" value="NZ_JBIAMX010000003.1"/>
</dbReference>
<dbReference type="EMBL" id="JBIAMX010000003">
    <property type="protein sequence ID" value="MFF0542410.1"/>
    <property type="molecule type" value="Genomic_DNA"/>
</dbReference>
<keyword evidence="3" id="KW-1185">Reference proteome</keyword>
<evidence type="ECO:0000256" key="1">
    <source>
        <dbReference type="SAM" id="Phobius"/>
    </source>
</evidence>
<reference evidence="2 3" key="1">
    <citation type="submission" date="2024-10" db="EMBL/GenBank/DDBJ databases">
        <title>The Natural Products Discovery Center: Release of the First 8490 Sequenced Strains for Exploring Actinobacteria Biosynthetic Diversity.</title>
        <authorList>
            <person name="Kalkreuter E."/>
            <person name="Kautsar S.A."/>
            <person name="Yang D."/>
            <person name="Bader C.D."/>
            <person name="Teijaro C.N."/>
            <person name="Fluegel L."/>
            <person name="Davis C.M."/>
            <person name="Simpson J.R."/>
            <person name="Lauterbach L."/>
            <person name="Steele A.D."/>
            <person name="Gui C."/>
            <person name="Meng S."/>
            <person name="Li G."/>
            <person name="Viehrig K."/>
            <person name="Ye F."/>
            <person name="Su P."/>
            <person name="Kiefer A.F."/>
            <person name="Nichols A."/>
            <person name="Cepeda A.J."/>
            <person name="Yan W."/>
            <person name="Fan B."/>
            <person name="Jiang Y."/>
            <person name="Adhikari A."/>
            <person name="Zheng C.-J."/>
            <person name="Schuster L."/>
            <person name="Cowan T.M."/>
            <person name="Smanski M.J."/>
            <person name="Chevrette M.G."/>
            <person name="De Carvalho L.P.S."/>
            <person name="Shen B."/>
        </authorList>
    </citation>
    <scope>NUCLEOTIDE SEQUENCE [LARGE SCALE GENOMIC DNA]</scope>
    <source>
        <strain evidence="2 3">NPDC004045</strain>
    </source>
</reference>
<keyword evidence="1" id="KW-0472">Membrane</keyword>
<gene>
    <name evidence="2" type="ORF">ACFYTF_06190</name>
</gene>
<evidence type="ECO:0000313" key="3">
    <source>
        <dbReference type="Proteomes" id="UP001601444"/>
    </source>
</evidence>
<accession>A0ABW6PJ28</accession>
<evidence type="ECO:0000313" key="2">
    <source>
        <dbReference type="EMBL" id="MFF0542410.1"/>
    </source>
</evidence>
<comment type="caution">
    <text evidence="2">The sequence shown here is derived from an EMBL/GenBank/DDBJ whole genome shotgun (WGS) entry which is preliminary data.</text>
</comment>
<keyword evidence="1" id="KW-1133">Transmembrane helix</keyword>
<keyword evidence="1" id="KW-0812">Transmembrane</keyword>
<feature type="transmembrane region" description="Helical" evidence="1">
    <location>
        <begin position="20"/>
        <end position="46"/>
    </location>
</feature>
<dbReference type="Proteomes" id="UP001601444">
    <property type="component" value="Unassembled WGS sequence"/>
</dbReference>
<protein>
    <recommendedName>
        <fullName evidence="4">DUF2530 domain-containing protein</fullName>
    </recommendedName>
</protein>
<evidence type="ECO:0008006" key="4">
    <source>
        <dbReference type="Google" id="ProtNLM"/>
    </source>
</evidence>
<feature type="transmembrane region" description="Helical" evidence="1">
    <location>
        <begin position="52"/>
        <end position="74"/>
    </location>
</feature>
<organism evidence="2 3">
    <name type="scientific">Nocardia thailandica</name>
    <dbReference type="NCBI Taxonomy" id="257275"/>
    <lineage>
        <taxon>Bacteria</taxon>
        <taxon>Bacillati</taxon>
        <taxon>Actinomycetota</taxon>
        <taxon>Actinomycetes</taxon>
        <taxon>Mycobacteriales</taxon>
        <taxon>Nocardiaceae</taxon>
        <taxon>Nocardia</taxon>
    </lineage>
</organism>